<dbReference type="PANTHER" id="PTHR30329">
    <property type="entry name" value="STATOR ELEMENT OF FLAGELLAR MOTOR COMPLEX"/>
    <property type="match status" value="1"/>
</dbReference>
<dbReference type="CDD" id="cd07185">
    <property type="entry name" value="OmpA_C-like"/>
    <property type="match status" value="1"/>
</dbReference>
<evidence type="ECO:0000259" key="6">
    <source>
        <dbReference type="PROSITE" id="PS51123"/>
    </source>
</evidence>
<dbReference type="InterPro" id="IPR006665">
    <property type="entry name" value="OmpA-like"/>
</dbReference>
<dbReference type="Proteomes" id="UP000886657">
    <property type="component" value="Unassembled WGS sequence"/>
</dbReference>
<dbReference type="PANTHER" id="PTHR30329:SF21">
    <property type="entry name" value="LIPOPROTEIN YIAD-RELATED"/>
    <property type="match status" value="1"/>
</dbReference>
<name>A0A9D7SJ67_9BACT</name>
<evidence type="ECO:0000256" key="5">
    <source>
        <dbReference type="SAM" id="Coils"/>
    </source>
</evidence>
<keyword evidence="5" id="KW-0175">Coiled coil</keyword>
<comment type="caution">
    <text evidence="7">The sequence shown here is derived from an EMBL/GenBank/DDBJ whole genome shotgun (WGS) entry which is preliminary data.</text>
</comment>
<protein>
    <submittedName>
        <fullName evidence="7">OmpA family protein</fullName>
    </submittedName>
</protein>
<dbReference type="PRINTS" id="PR01021">
    <property type="entry name" value="OMPADOMAIN"/>
</dbReference>
<dbReference type="PROSITE" id="PS01068">
    <property type="entry name" value="OMPA_1"/>
    <property type="match status" value="1"/>
</dbReference>
<keyword evidence="3" id="KW-0998">Cell outer membrane</keyword>
<keyword evidence="2 4" id="KW-0472">Membrane</keyword>
<evidence type="ECO:0000256" key="2">
    <source>
        <dbReference type="ARBA" id="ARBA00023136"/>
    </source>
</evidence>
<feature type="domain" description="OmpA-like" evidence="6">
    <location>
        <begin position="366"/>
        <end position="483"/>
    </location>
</feature>
<dbReference type="InterPro" id="IPR006664">
    <property type="entry name" value="OMP_bac"/>
</dbReference>
<dbReference type="GO" id="GO:0009279">
    <property type="term" value="C:cell outer membrane"/>
    <property type="evidence" value="ECO:0007669"/>
    <property type="project" value="UniProtKB-SubCell"/>
</dbReference>
<dbReference type="AlphaFoldDB" id="A0A9D7SJ67"/>
<evidence type="ECO:0000256" key="1">
    <source>
        <dbReference type="ARBA" id="ARBA00004442"/>
    </source>
</evidence>
<dbReference type="PROSITE" id="PS51123">
    <property type="entry name" value="OMPA_2"/>
    <property type="match status" value="1"/>
</dbReference>
<proteinExistence type="predicted"/>
<dbReference type="InterPro" id="IPR036737">
    <property type="entry name" value="OmpA-like_sf"/>
</dbReference>
<feature type="coiled-coil region" evidence="5">
    <location>
        <begin position="276"/>
        <end position="326"/>
    </location>
</feature>
<organism evidence="7 8">
    <name type="scientific">Candidatus Geothrix skivensis</name>
    <dbReference type="NCBI Taxonomy" id="2954439"/>
    <lineage>
        <taxon>Bacteria</taxon>
        <taxon>Pseudomonadati</taxon>
        <taxon>Acidobacteriota</taxon>
        <taxon>Holophagae</taxon>
        <taxon>Holophagales</taxon>
        <taxon>Holophagaceae</taxon>
        <taxon>Geothrix</taxon>
    </lineage>
</organism>
<evidence type="ECO:0000256" key="4">
    <source>
        <dbReference type="PROSITE-ProRule" id="PRU00473"/>
    </source>
</evidence>
<evidence type="ECO:0000313" key="7">
    <source>
        <dbReference type="EMBL" id="MBK9797670.1"/>
    </source>
</evidence>
<reference evidence="7" key="1">
    <citation type="submission" date="2020-10" db="EMBL/GenBank/DDBJ databases">
        <title>Connecting structure to function with the recovery of over 1000 high-quality activated sludge metagenome-assembled genomes encoding full-length rRNA genes using long-read sequencing.</title>
        <authorList>
            <person name="Singleton C.M."/>
            <person name="Petriglieri F."/>
            <person name="Kristensen J.M."/>
            <person name="Kirkegaard R.H."/>
            <person name="Michaelsen T.Y."/>
            <person name="Andersen M.H."/>
            <person name="Karst S.M."/>
            <person name="Dueholm M.S."/>
            <person name="Nielsen P.H."/>
            <person name="Albertsen M."/>
        </authorList>
    </citation>
    <scope>NUCLEOTIDE SEQUENCE</scope>
    <source>
        <strain evidence="7">Skiv_18-Q3-R9-52_MAXAC.067</strain>
    </source>
</reference>
<comment type="subcellular location">
    <subcellularLocation>
        <location evidence="1">Cell outer membrane</location>
    </subcellularLocation>
</comment>
<dbReference type="Gene3D" id="3.30.1330.60">
    <property type="entry name" value="OmpA-like domain"/>
    <property type="match status" value="1"/>
</dbReference>
<evidence type="ECO:0000313" key="8">
    <source>
        <dbReference type="Proteomes" id="UP000886657"/>
    </source>
</evidence>
<dbReference type="InterPro" id="IPR006690">
    <property type="entry name" value="OMPA-like_CS"/>
</dbReference>
<dbReference type="Pfam" id="PF00691">
    <property type="entry name" value="OmpA"/>
    <property type="match status" value="1"/>
</dbReference>
<dbReference type="EMBL" id="JADKIO010000011">
    <property type="protein sequence ID" value="MBK9797670.1"/>
    <property type="molecule type" value="Genomic_DNA"/>
</dbReference>
<gene>
    <name evidence="7" type="ORF">IPP58_14510</name>
</gene>
<dbReference type="InterPro" id="IPR050330">
    <property type="entry name" value="Bact_OuterMem_StrucFunc"/>
</dbReference>
<sequence>MTAFLVAQAGTPSTSPLFHPNLTAAAQVQPTTVPLYRVTVVQGSAKAINYRNLKQSTEIDLLGTVLVAKASGEAKVKSANGAIQITAKFKNLPPASTFGGEFMTYVLWGISPEGRATNLGEVLLNKHGKGKVVVTEKLQTFGLVVTAEPYFAVTQPSDVVVMENAIRKGSVEQFEFIDAKYELLKRGQYTMNLDSMTPLAMDDKTPFDVFQARNAVRIARASGASIYAPEAYGKAANYLAEAEVKDGSKKSRIISAREAVQRSEDARLISIQKQNVERVALERKSAQDKLDAANRQTAQALAAEDAARDQNKMAELENKTLRATNDGLWTKNKGLESKNEGLVTRNEGLRTRLLEQLNAVLQTRATARGLIVNMSGVLFQNGKATLMPAAREKLSKIAGILSTHKGLKIEAEGFTDSNGTEVFNQRLSEQRAENAKNYLVQQGVSVESISFRGFGEGNPISTNDTAAGRQENRRVELVISGEGLMASKAGVSN</sequence>
<dbReference type="SUPFAM" id="SSF103088">
    <property type="entry name" value="OmpA-like"/>
    <property type="match status" value="1"/>
</dbReference>
<evidence type="ECO:0000256" key="3">
    <source>
        <dbReference type="ARBA" id="ARBA00023237"/>
    </source>
</evidence>
<accession>A0A9D7SJ67</accession>